<sequence>MLCRRGRWERDQLAQAYFQVALLSRLPLDLLTLLVGLACATGSNRITVTVYPSPSSITVCPVPAPSTTTIFPILTPSTIPFCPVPAPSTVTICPVPVASTTLNPTNCCLAAADLKEEVRLLREVLKEGFERLEKRLIRGLEGLEKVLKEEVKEEIKGVKEAVGFPNWDVALIGLVPVFAWLFKRPWVQRRVPKWMRLEKGDGGEGGLEGNGGGAGQPQVQAGGGSNRGQGAGGRGGVYLPMEWMALPAEERDALVGGWRSEEEMERRG</sequence>
<keyword evidence="3" id="KW-1185">Reference proteome</keyword>
<gene>
    <name evidence="2" type="ORF">B0T21DRAFT_412788</name>
</gene>
<proteinExistence type="predicted"/>
<feature type="compositionally biased region" description="Gly residues" evidence="1">
    <location>
        <begin position="203"/>
        <end position="233"/>
    </location>
</feature>
<dbReference type="EMBL" id="JAUKTV010000008">
    <property type="protein sequence ID" value="KAK0732623.1"/>
    <property type="molecule type" value="Genomic_DNA"/>
</dbReference>
<feature type="region of interest" description="Disordered" evidence="1">
    <location>
        <begin position="201"/>
        <end position="233"/>
    </location>
</feature>
<comment type="caution">
    <text evidence="2">The sequence shown here is derived from an EMBL/GenBank/DDBJ whole genome shotgun (WGS) entry which is preliminary data.</text>
</comment>
<evidence type="ECO:0000313" key="3">
    <source>
        <dbReference type="Proteomes" id="UP001172159"/>
    </source>
</evidence>
<reference evidence="2" key="1">
    <citation type="submission" date="2023-06" db="EMBL/GenBank/DDBJ databases">
        <title>Genome-scale phylogeny and comparative genomics of the fungal order Sordariales.</title>
        <authorList>
            <consortium name="Lawrence Berkeley National Laboratory"/>
            <person name="Hensen N."/>
            <person name="Bonometti L."/>
            <person name="Westerberg I."/>
            <person name="Brannstrom I.O."/>
            <person name="Guillou S."/>
            <person name="Cros-Aarteil S."/>
            <person name="Calhoun S."/>
            <person name="Haridas S."/>
            <person name="Kuo A."/>
            <person name="Mondo S."/>
            <person name="Pangilinan J."/>
            <person name="Riley R."/>
            <person name="Labutti K."/>
            <person name="Andreopoulos B."/>
            <person name="Lipzen A."/>
            <person name="Chen C."/>
            <person name="Yanf M."/>
            <person name="Daum C."/>
            <person name="Ng V."/>
            <person name="Clum A."/>
            <person name="Steindorff A."/>
            <person name="Ohm R."/>
            <person name="Martin F."/>
            <person name="Silar P."/>
            <person name="Natvig D."/>
            <person name="Lalanne C."/>
            <person name="Gautier V."/>
            <person name="Ament-Velasquez S.L."/>
            <person name="Kruys A."/>
            <person name="Hutchinson M.I."/>
            <person name="Powell A.J."/>
            <person name="Barry K."/>
            <person name="Miller A.N."/>
            <person name="Grigoriev I.V."/>
            <person name="Debuchy R."/>
            <person name="Gladieux P."/>
            <person name="Thoren M.H."/>
            <person name="Johannesson H."/>
        </authorList>
    </citation>
    <scope>NUCLEOTIDE SEQUENCE</scope>
    <source>
        <strain evidence="2">CBS 540.89</strain>
    </source>
</reference>
<name>A0AA40BEU5_9PEZI</name>
<dbReference type="Proteomes" id="UP001172159">
    <property type="component" value="Unassembled WGS sequence"/>
</dbReference>
<dbReference type="AlphaFoldDB" id="A0AA40BEU5"/>
<protein>
    <submittedName>
        <fullName evidence="2">Uncharacterized protein</fullName>
    </submittedName>
</protein>
<accession>A0AA40BEU5</accession>
<evidence type="ECO:0000313" key="2">
    <source>
        <dbReference type="EMBL" id="KAK0732623.1"/>
    </source>
</evidence>
<evidence type="ECO:0000256" key="1">
    <source>
        <dbReference type="SAM" id="MobiDB-lite"/>
    </source>
</evidence>
<organism evidence="2 3">
    <name type="scientific">Apiosordaria backusii</name>
    <dbReference type="NCBI Taxonomy" id="314023"/>
    <lineage>
        <taxon>Eukaryota</taxon>
        <taxon>Fungi</taxon>
        <taxon>Dikarya</taxon>
        <taxon>Ascomycota</taxon>
        <taxon>Pezizomycotina</taxon>
        <taxon>Sordariomycetes</taxon>
        <taxon>Sordariomycetidae</taxon>
        <taxon>Sordariales</taxon>
        <taxon>Lasiosphaeriaceae</taxon>
        <taxon>Apiosordaria</taxon>
    </lineage>
</organism>